<proteinExistence type="predicted"/>
<evidence type="ECO:0008006" key="3">
    <source>
        <dbReference type="Google" id="ProtNLM"/>
    </source>
</evidence>
<evidence type="ECO:0000313" key="2">
    <source>
        <dbReference type="Proteomes" id="UP000254869"/>
    </source>
</evidence>
<protein>
    <recommendedName>
        <fullName evidence="3">Excreted virulence factor EspC (Type VII ESX diderm)</fullName>
    </recommendedName>
</protein>
<accession>A0A370I144</accession>
<dbReference type="EMBL" id="QQBC01000008">
    <property type="protein sequence ID" value="RDI64449.1"/>
    <property type="molecule type" value="Genomic_DNA"/>
</dbReference>
<comment type="caution">
    <text evidence="1">The sequence shown here is derived from an EMBL/GenBank/DDBJ whole genome shotgun (WGS) entry which is preliminary data.</text>
</comment>
<dbReference type="STRING" id="1210086.GCA_001613105_02853"/>
<dbReference type="AlphaFoldDB" id="A0A370I144"/>
<dbReference type="Proteomes" id="UP000254869">
    <property type="component" value="Unassembled WGS sequence"/>
</dbReference>
<keyword evidence="2" id="KW-1185">Reference proteome</keyword>
<reference evidence="1 2" key="1">
    <citation type="submission" date="2018-07" db="EMBL/GenBank/DDBJ databases">
        <title>Genomic Encyclopedia of Type Strains, Phase IV (KMG-IV): sequencing the most valuable type-strain genomes for metagenomic binning, comparative biology and taxonomic classification.</title>
        <authorList>
            <person name="Goeker M."/>
        </authorList>
    </citation>
    <scope>NUCLEOTIDE SEQUENCE [LARGE SCALE GENOMIC DNA]</scope>
    <source>
        <strain evidence="1 2">DSM 44290</strain>
    </source>
</reference>
<sequence length="125" mass="13122">MRAGHITGWDGLDEGECEVADSVRVASGGVLVDPQAVHAIASRLRTSATTLGDNAKLVRANTFGPAQAGTRYAEQGQRIHDGLVRIESWLLQWQEASGALAEAVGQTVVVLGETDAEAARKVANT</sequence>
<gene>
    <name evidence="1" type="ORF">DFR76_108282</name>
</gene>
<name>A0A370I144_9NOCA</name>
<organism evidence="1 2">
    <name type="scientific">Nocardia pseudobrasiliensis</name>
    <dbReference type="NCBI Taxonomy" id="45979"/>
    <lineage>
        <taxon>Bacteria</taxon>
        <taxon>Bacillati</taxon>
        <taxon>Actinomycetota</taxon>
        <taxon>Actinomycetes</taxon>
        <taxon>Mycobacteriales</taxon>
        <taxon>Nocardiaceae</taxon>
        <taxon>Nocardia</taxon>
    </lineage>
</organism>
<evidence type="ECO:0000313" key="1">
    <source>
        <dbReference type="EMBL" id="RDI64449.1"/>
    </source>
</evidence>